<feature type="transmembrane region" description="Helical" evidence="14">
    <location>
        <begin position="845"/>
        <end position="870"/>
    </location>
</feature>
<comment type="subcellular location">
    <subcellularLocation>
        <location evidence="1 12">Membrane</location>
        <topology evidence="1 12">Multi-pass membrane protein</topology>
    </subcellularLocation>
</comment>
<evidence type="ECO:0000256" key="4">
    <source>
        <dbReference type="ARBA" id="ARBA00022737"/>
    </source>
</evidence>
<dbReference type="SUPFAM" id="SSF81324">
    <property type="entry name" value="Voltage-gated potassium channels"/>
    <property type="match status" value="4"/>
</dbReference>
<evidence type="ECO:0000256" key="2">
    <source>
        <dbReference type="ARBA" id="ARBA00022448"/>
    </source>
</evidence>
<keyword evidence="4" id="KW-0677">Repeat</keyword>
<feature type="transmembrane region" description="Helical" evidence="14">
    <location>
        <begin position="1369"/>
        <end position="1391"/>
    </location>
</feature>
<feature type="transmembrane region" description="Helical" evidence="14">
    <location>
        <begin position="1125"/>
        <end position="1146"/>
    </location>
</feature>
<evidence type="ECO:0000313" key="16">
    <source>
        <dbReference type="EMBL" id="GBG27891.1"/>
    </source>
</evidence>
<evidence type="ECO:0000256" key="13">
    <source>
        <dbReference type="SAM" id="MobiDB-lite"/>
    </source>
</evidence>
<organism evidence="16 17">
    <name type="scientific">Hondaea fermentalgiana</name>
    <dbReference type="NCBI Taxonomy" id="2315210"/>
    <lineage>
        <taxon>Eukaryota</taxon>
        <taxon>Sar</taxon>
        <taxon>Stramenopiles</taxon>
        <taxon>Bigyra</taxon>
        <taxon>Labyrinthulomycetes</taxon>
        <taxon>Thraustochytrida</taxon>
        <taxon>Thraustochytriidae</taxon>
        <taxon>Hondaea</taxon>
    </lineage>
</organism>
<keyword evidence="9" id="KW-0325">Glycoprotein</keyword>
<dbReference type="PANTHER" id="PTHR10037:SF62">
    <property type="entry name" value="SODIUM CHANNEL PROTEIN 60E"/>
    <property type="match status" value="1"/>
</dbReference>
<feature type="transmembrane region" description="Helical" evidence="14">
    <location>
        <begin position="1978"/>
        <end position="1996"/>
    </location>
</feature>
<dbReference type="EMBL" id="BEYU01000037">
    <property type="protein sequence ID" value="GBG27891.1"/>
    <property type="molecule type" value="Genomic_DNA"/>
</dbReference>
<feature type="transmembrane region" description="Helical" evidence="14">
    <location>
        <begin position="2063"/>
        <end position="2092"/>
    </location>
</feature>
<evidence type="ECO:0000256" key="9">
    <source>
        <dbReference type="ARBA" id="ARBA00023180"/>
    </source>
</evidence>
<feature type="transmembrane region" description="Helical" evidence="14">
    <location>
        <begin position="1568"/>
        <end position="1587"/>
    </location>
</feature>
<feature type="compositionally biased region" description="Acidic residues" evidence="13">
    <location>
        <begin position="2362"/>
        <end position="2372"/>
    </location>
</feature>
<evidence type="ECO:0000256" key="10">
    <source>
        <dbReference type="ARBA" id="ARBA00023303"/>
    </source>
</evidence>
<evidence type="ECO:0000256" key="12">
    <source>
        <dbReference type="RuleBase" id="RU003808"/>
    </source>
</evidence>
<feature type="compositionally biased region" description="Low complexity" evidence="13">
    <location>
        <begin position="1475"/>
        <end position="1496"/>
    </location>
</feature>
<feature type="transmembrane region" description="Helical" evidence="14">
    <location>
        <begin position="730"/>
        <end position="749"/>
    </location>
</feature>
<feature type="transmembrane region" description="Helical" evidence="14">
    <location>
        <begin position="808"/>
        <end position="825"/>
    </location>
</feature>
<dbReference type="FunFam" id="1.20.120.350:FF:000009">
    <property type="entry name" value="Voltage-dependent T-type calcium channel subunit alpha"/>
    <property type="match status" value="1"/>
</dbReference>
<feature type="region of interest" description="Disordered" evidence="13">
    <location>
        <begin position="1403"/>
        <end position="1455"/>
    </location>
</feature>
<feature type="transmembrane region" description="Helical" evidence="14">
    <location>
        <begin position="1246"/>
        <end position="1268"/>
    </location>
</feature>
<feature type="domain" description="Ion transport" evidence="15">
    <location>
        <begin position="1947"/>
        <end position="2184"/>
    </location>
</feature>
<evidence type="ECO:0000256" key="11">
    <source>
        <dbReference type="PIRSR" id="PIRSR602077-1"/>
    </source>
</evidence>
<feature type="domain" description="Ion transport" evidence="15">
    <location>
        <begin position="709"/>
        <end position="876"/>
    </location>
</feature>
<feature type="transmembrane region" description="Helical" evidence="14">
    <location>
        <begin position="2151"/>
        <end position="2176"/>
    </location>
</feature>
<protein>
    <submittedName>
        <fullName evidence="16">Sodium channel protein type 10 subunit alpha</fullName>
    </submittedName>
</protein>
<evidence type="ECO:0000256" key="8">
    <source>
        <dbReference type="ARBA" id="ARBA00023136"/>
    </source>
</evidence>
<keyword evidence="12" id="KW-0107">Calcium channel</keyword>
<feature type="region of interest" description="Disordered" evidence="13">
    <location>
        <begin position="563"/>
        <end position="586"/>
    </location>
</feature>
<feature type="compositionally biased region" description="Polar residues" evidence="13">
    <location>
        <begin position="1407"/>
        <end position="1420"/>
    </location>
</feature>
<evidence type="ECO:0000256" key="14">
    <source>
        <dbReference type="SAM" id="Phobius"/>
    </source>
</evidence>
<evidence type="ECO:0000256" key="3">
    <source>
        <dbReference type="ARBA" id="ARBA00022692"/>
    </source>
</evidence>
<keyword evidence="6 14" id="KW-1133">Transmembrane helix</keyword>
<dbReference type="PANTHER" id="PTHR10037">
    <property type="entry name" value="VOLTAGE-GATED CATION CHANNEL CALCIUM AND SODIUM"/>
    <property type="match status" value="1"/>
</dbReference>
<keyword evidence="7" id="KW-0406">Ion transport</keyword>
<feature type="region of interest" description="Disordered" evidence="13">
    <location>
        <begin position="2348"/>
        <end position="2374"/>
    </location>
</feature>
<dbReference type="InterPro" id="IPR005821">
    <property type="entry name" value="Ion_trans_dom"/>
</dbReference>
<dbReference type="InterPro" id="IPR027417">
    <property type="entry name" value="P-loop_NTPase"/>
</dbReference>
<dbReference type="GO" id="GO:0046872">
    <property type="term" value="F:metal ion binding"/>
    <property type="evidence" value="ECO:0007669"/>
    <property type="project" value="UniProtKB-KW"/>
</dbReference>
<keyword evidence="3 14" id="KW-0812">Transmembrane</keyword>
<dbReference type="OrthoDB" id="431720at2759"/>
<dbReference type="Gene3D" id="1.10.287.70">
    <property type="match status" value="4"/>
</dbReference>
<dbReference type="InterPro" id="IPR002077">
    <property type="entry name" value="VDCCAlpha1"/>
</dbReference>
<dbReference type="GO" id="GO:0005891">
    <property type="term" value="C:voltage-gated calcium channel complex"/>
    <property type="evidence" value="ECO:0007669"/>
    <property type="project" value="InterPro"/>
</dbReference>
<dbReference type="GO" id="GO:0001518">
    <property type="term" value="C:voltage-gated sodium channel complex"/>
    <property type="evidence" value="ECO:0007669"/>
    <property type="project" value="TreeGrafter"/>
</dbReference>
<dbReference type="GO" id="GO:0005245">
    <property type="term" value="F:voltage-gated calcium channel activity"/>
    <property type="evidence" value="ECO:0007669"/>
    <property type="project" value="InterPro"/>
</dbReference>
<feature type="transmembrane region" description="Helical" evidence="14">
    <location>
        <begin position="1599"/>
        <end position="1625"/>
    </location>
</feature>
<evidence type="ECO:0000256" key="1">
    <source>
        <dbReference type="ARBA" id="ARBA00004141"/>
    </source>
</evidence>
<feature type="domain" description="Ion transport" evidence="15">
    <location>
        <begin position="1568"/>
        <end position="1891"/>
    </location>
</feature>
<keyword evidence="11 12" id="KW-0106">Calcium</keyword>
<dbReference type="GO" id="GO:0005248">
    <property type="term" value="F:voltage-gated sodium channel activity"/>
    <property type="evidence" value="ECO:0007669"/>
    <property type="project" value="TreeGrafter"/>
</dbReference>
<feature type="region of interest" description="Disordered" evidence="13">
    <location>
        <begin position="1026"/>
        <end position="1096"/>
    </location>
</feature>
<dbReference type="InterPro" id="IPR043203">
    <property type="entry name" value="VGCC_Ca_Na"/>
</dbReference>
<feature type="compositionally biased region" description="Polar residues" evidence="13">
    <location>
        <begin position="1028"/>
        <end position="1040"/>
    </location>
</feature>
<feature type="binding site" evidence="11">
    <location>
        <position position="826"/>
    </location>
    <ligand>
        <name>Ca(2+)</name>
        <dbReference type="ChEBI" id="CHEBI:29108"/>
    </ligand>
</feature>
<dbReference type="PRINTS" id="PR00167">
    <property type="entry name" value="CACHANNEL"/>
</dbReference>
<feature type="region of interest" description="Disordered" evidence="13">
    <location>
        <begin position="1475"/>
        <end position="1515"/>
    </location>
</feature>
<keyword evidence="11" id="KW-0479">Metal-binding</keyword>
<accession>A0A2R5GHX5</accession>
<feature type="compositionally biased region" description="Basic and acidic residues" evidence="13">
    <location>
        <begin position="1041"/>
        <end position="1057"/>
    </location>
</feature>
<evidence type="ECO:0000256" key="7">
    <source>
        <dbReference type="ARBA" id="ARBA00023065"/>
    </source>
</evidence>
<dbReference type="Proteomes" id="UP000241890">
    <property type="component" value="Unassembled WGS sequence"/>
</dbReference>
<keyword evidence="12" id="KW-0109">Calcium transport</keyword>
<sequence length="2431" mass="270391">MSPMDRAARDAIGRELVETVRSNVFSYESVQFRAETSLSKHGTQPRRHRAFAWSGFPQKEDAQSAGVAMKLAQWTVFFGFTIACLIAHEALFSTRTQVFTIVVQSIPSRSDIFVQHPHGEAQSSHDGFLESDYAEDVADIDPTEDLIIDEEKEKETTQRVAPVLPVQQPELQQEVQAQDLELIRASSSAARTAAASLRSGAQRIAYFLHIHKAGGTSLVGLMKLHGERAFRGNSNLRNVTERVELASGSLEKQEALVDQLYVQNKSFVANEWMLPREILHREDLFYMTILRNPVARTESNFAMSVSQIAKLQKKNQTLATCLYGPLLPSRKAFVSLKPEVVGRHRIYYAKNSPDNWQTRALCGAVCAKVPWGALTADHLEIAKRNLASTFSIVGILEHFNETMAMFSHDLNWTAHEVDPVHLGTHHEGSTFIKDAMLRAAAEPLTLEFLVWFQATNQLDIALYNFARQVFRGQAAALGISVELGPDLGLDLELPSGKTISSGTLEALLQRRIKNNGGCDTPCCGKYCAPIGKFWRATASRLEMTPPLPVCELDPVTNEVVDVSSPRGPNGPAWHGQEEGEDENGRSARADVCAPRPEDTSGLAYEGNFGFSRRPLAFAPVALGCLTRENSVRQACIRAVQSKAFELGVLALILASAILLGCWQPVDSVLGIPSSINVFILRAEWFFQAAFTLEFFVKLVALGATPQPSGFPALQSLVESMLNAGRQLGEVLLFSTAILLIFALVGVTLFKGKLRQHCAVFDETANAYLVPAQETERYCSLRPDRYGRACPAGLVCVVTDFNPHAGLQGFDNIGISLFTVFQIITLEGWSDIMFGLFETGPRALGIYFLLLILFGAYFMVNLLVAVLSVHYKRVRKRDEERQLVMHRANTEIKTMVADLERRGAAVRSFATRPFSEQLAITQMRLIFSYEQHVDDPDYDIVSEKDYLELRARHALDYTTFWRPHFQRIESEMCLHKAKMIRHARALDRLNQPRLRFLDAHSSLASVYQTMESEQEYVRSELATLRDLQDASTDGQPSALQSKDTDKREDRLEHEDRDCQQNASDGLVQAQMNASSRHWRSRDVQRQPNSRHASYIASSSSMRKVEGGGRLAQTRLWISHNITERAWFGHLALLLIGANAVCLATFHFGQSEQLTHAQTVSNIVFLAFFTLEILLRIAGDGAQRYFESVFNLFDCIVVLIGYIELAFPSSLSLSALRVLRFLRILGPNTYVPGYHEILTSLNCTVVHVAPFLVFLALILYIFAVAGLHLFGGHMIVEEMTPVRTFIYPDAVSEPASNTIWVPNEAFDCTKLAGDFYRELANGTFVWHCPPRVNFDNFLWAFVTTFQVITSEDWNGAMFEVVERTGSYLPTIYFVLSVAIGSFVVLNFFLAILIDTFVQNHKELSEAHNSRTASPRSIATRTKANVEVRDASPAQSRRLATDGMSSPPDLESASGINPHDLSARRKQMMTSFASWNSRSASSSASSNTSGSASADSNSSGAQTSDDEPDVVAKPPHETSLQDILNRQQRKKYNLSPRELIKLPGFRYASLCGQLPYDNPLRIAVGVLVHQAWFDALIMLTIIWSCVLLALDSPVHAVATAESMLAMNIAITVIFALEAILRILAMGFVRHKGSYLRNPWNVLDFAILVISILDVCLPQDEFTEAVKVIRIARVLRPLRIIQRFEGLRIVANSFGKAIIPCGQVMVLCLYFFAIFSISASSAFQGRLNACYECPLSAESMTNSNTSSADSATATAAAAASCVRNYAPSGRDCFRYPDYGVDATVCPDDRLCAGVNEEAGVEYVWSLPTYGNIHSTNALATPYSFDNFGSSLLVLFETSSLELWMEPMYAIADITSIGSGPIRGSNDGASIFYVVFLFTMQCFVLQIFVAVIVNTYLDSSDQVTGNAFMTTTQRAWLEFHQRGMKRPFKPSKEAFRPVGHLRSRVYDVVTSYSFDIFVNAVIVANTVWMMAEHMSASSAFEKVFWAIDGAFGAVYVLEAALKLLGLGPRRYFKQKSNCFDFSIVLFVLVDWSLVWSSAPVDVAVLRAIEALRVLRVVRLLKFFRPLKVLVMTLLTTLFPVLNVSGLIGLVFFIYSVLGMSLFGGNLSVDDATGEYFSELANFDTFGNAFYTLVVLSTGEDWNGYMRELQKAVPAHAGWFVISFVLLTQMILMNLFVAVILANYTTQFERAHIHQIDGIKDHLDDHSFREYNRAWNELFEERVQALRKAAANETIDGQVHCENLQHALRSPMHLPAEAFTKLVVRLEAPLGLSKLSAHEDLGFTPGHVLRMMQGRHVPIDSNGQIEFYATLSALIDINMLVEDVPETVRAFLQHRVGASHLAYSGSIRQLFPPADNGASAGLPHDEAGEAGEAGEEVGQDPTLTHVVARAHISLRIRRYVLRWRLRKARELGVTPSHCRELAAQIVSAMRPDALTVA</sequence>
<evidence type="ECO:0000259" key="15">
    <source>
        <dbReference type="Pfam" id="PF00520"/>
    </source>
</evidence>
<feature type="binding site" evidence="11">
    <location>
        <position position="1837"/>
    </location>
    <ligand>
        <name>Ca(2+)</name>
        <dbReference type="ChEBI" id="CHEBI:29108"/>
    </ligand>
</feature>
<name>A0A2R5GHX5_9STRA</name>
<keyword evidence="10 16" id="KW-0407">Ion channel</keyword>
<comment type="caution">
    <text evidence="16">The sequence shown here is derived from an EMBL/GenBank/DDBJ whole genome shotgun (WGS) entry which is preliminary data.</text>
</comment>
<feature type="transmembrane region" description="Helical" evidence="14">
    <location>
        <begin position="1866"/>
        <end position="1888"/>
    </location>
</feature>
<dbReference type="Gene3D" id="1.20.120.350">
    <property type="entry name" value="Voltage-gated potassium channels. Chain C"/>
    <property type="match status" value="4"/>
</dbReference>
<feature type="compositionally biased region" description="Polar residues" evidence="13">
    <location>
        <begin position="1058"/>
        <end position="1074"/>
    </location>
</feature>
<dbReference type="Gene3D" id="3.40.50.300">
    <property type="entry name" value="P-loop containing nucleotide triphosphate hydrolases"/>
    <property type="match status" value="1"/>
</dbReference>
<evidence type="ECO:0000256" key="6">
    <source>
        <dbReference type="ARBA" id="ARBA00022989"/>
    </source>
</evidence>
<dbReference type="InParanoid" id="A0A2R5GHX5"/>
<gene>
    <name evidence="16" type="ORF">FCC1311_041142</name>
</gene>
<dbReference type="InterPro" id="IPR027359">
    <property type="entry name" value="Volt_channel_dom_sf"/>
</dbReference>
<reference evidence="16 17" key="1">
    <citation type="submission" date="2017-12" db="EMBL/GenBank/DDBJ databases">
        <title>Sequencing, de novo assembly and annotation of complete genome of a new Thraustochytrid species, strain FCC1311.</title>
        <authorList>
            <person name="Sedici K."/>
            <person name="Godart F."/>
            <person name="Aiese Cigliano R."/>
            <person name="Sanseverino W."/>
            <person name="Barakat M."/>
            <person name="Ortet P."/>
            <person name="Marechal E."/>
            <person name="Cagnac O."/>
            <person name="Amato A."/>
        </authorList>
    </citation>
    <scope>NUCLEOTIDE SEQUENCE [LARGE SCALE GENOMIC DNA]</scope>
</reference>
<dbReference type="Pfam" id="PF00520">
    <property type="entry name" value="Ion_trans"/>
    <property type="match status" value="4"/>
</dbReference>
<proteinExistence type="inferred from homology"/>
<feature type="transmembrane region" description="Helical" evidence="14">
    <location>
        <begin position="1187"/>
        <end position="1205"/>
    </location>
</feature>
<evidence type="ECO:0000256" key="5">
    <source>
        <dbReference type="ARBA" id="ARBA00022882"/>
    </source>
</evidence>
<feature type="transmembrane region" description="Helical" evidence="14">
    <location>
        <begin position="1693"/>
        <end position="1713"/>
    </location>
</feature>
<comment type="similarity">
    <text evidence="12">Belongs to the calcium channel alpha-1 subunit (TC 1.A.1.11) family.</text>
</comment>
<keyword evidence="2" id="KW-0813">Transport</keyword>
<evidence type="ECO:0000313" key="17">
    <source>
        <dbReference type="Proteomes" id="UP000241890"/>
    </source>
</evidence>
<feature type="domain" description="Ion transport" evidence="15">
    <location>
        <begin position="1124"/>
        <end position="1399"/>
    </location>
</feature>
<feature type="transmembrane region" description="Helical" evidence="14">
    <location>
        <begin position="1158"/>
        <end position="1175"/>
    </location>
</feature>
<keyword evidence="5 12" id="KW-0851">Voltage-gated channel</keyword>
<keyword evidence="17" id="KW-1185">Reference proteome</keyword>
<keyword evidence="8 14" id="KW-0472">Membrane</keyword>